<accession>A0A4C1UMZ4</accession>
<reference evidence="1 2" key="1">
    <citation type="journal article" date="2019" name="Commun. Biol.">
        <title>The bagworm genome reveals a unique fibroin gene that provides high tensile strength.</title>
        <authorList>
            <person name="Kono N."/>
            <person name="Nakamura H."/>
            <person name="Ohtoshi R."/>
            <person name="Tomita M."/>
            <person name="Numata K."/>
            <person name="Arakawa K."/>
        </authorList>
    </citation>
    <scope>NUCLEOTIDE SEQUENCE [LARGE SCALE GENOMIC DNA]</scope>
</reference>
<name>A0A4C1UMZ4_EUMVA</name>
<dbReference type="AlphaFoldDB" id="A0A4C1UMZ4"/>
<evidence type="ECO:0000313" key="2">
    <source>
        <dbReference type="Proteomes" id="UP000299102"/>
    </source>
</evidence>
<sequence>MYSKGLHVNSHQAQRCRTKPRSLGRCIMTARPCLGRDDAILCEATPFSHQVSRIAASRSPSRSGRVLDKAFRPFKGDDFNFRIRLARRNVDADGDLALRLPDSVLASQTIELPGVL</sequence>
<dbReference type="EMBL" id="BGZK01000199">
    <property type="protein sequence ID" value="GBP27785.1"/>
    <property type="molecule type" value="Genomic_DNA"/>
</dbReference>
<comment type="caution">
    <text evidence="1">The sequence shown here is derived from an EMBL/GenBank/DDBJ whole genome shotgun (WGS) entry which is preliminary data.</text>
</comment>
<protein>
    <submittedName>
        <fullName evidence="1">Uncharacterized protein</fullName>
    </submittedName>
</protein>
<proteinExistence type="predicted"/>
<keyword evidence="2" id="KW-1185">Reference proteome</keyword>
<dbReference type="Proteomes" id="UP000299102">
    <property type="component" value="Unassembled WGS sequence"/>
</dbReference>
<organism evidence="1 2">
    <name type="scientific">Eumeta variegata</name>
    <name type="common">Bagworm moth</name>
    <name type="synonym">Eumeta japonica</name>
    <dbReference type="NCBI Taxonomy" id="151549"/>
    <lineage>
        <taxon>Eukaryota</taxon>
        <taxon>Metazoa</taxon>
        <taxon>Ecdysozoa</taxon>
        <taxon>Arthropoda</taxon>
        <taxon>Hexapoda</taxon>
        <taxon>Insecta</taxon>
        <taxon>Pterygota</taxon>
        <taxon>Neoptera</taxon>
        <taxon>Endopterygota</taxon>
        <taxon>Lepidoptera</taxon>
        <taxon>Glossata</taxon>
        <taxon>Ditrysia</taxon>
        <taxon>Tineoidea</taxon>
        <taxon>Psychidae</taxon>
        <taxon>Oiketicinae</taxon>
        <taxon>Eumeta</taxon>
    </lineage>
</organism>
<evidence type="ECO:0000313" key="1">
    <source>
        <dbReference type="EMBL" id="GBP27785.1"/>
    </source>
</evidence>
<gene>
    <name evidence="1" type="ORF">EVAR_94188_1</name>
</gene>